<proteinExistence type="predicted"/>
<keyword evidence="2" id="KW-1185">Reference proteome</keyword>
<sequence>MGTMPVGNLRDPIMPGPESFSGLELRNHCINAYTNELLRCAVLVRQPGRNSPNPMLCLISCAPCALHFISLGDLFSNSLTTLEIDQ</sequence>
<name>A0A1M4Z1K7_9GAMM</name>
<dbReference type="Proteomes" id="UP000184346">
    <property type="component" value="Unassembled WGS sequence"/>
</dbReference>
<evidence type="ECO:0000313" key="2">
    <source>
        <dbReference type="Proteomes" id="UP000184346"/>
    </source>
</evidence>
<evidence type="ECO:0000313" key="1">
    <source>
        <dbReference type="EMBL" id="SHF11838.1"/>
    </source>
</evidence>
<gene>
    <name evidence="1" type="ORF">SAMN02745148_01826</name>
</gene>
<organism evidence="1 2">
    <name type="scientific">Modicisalibacter ilicicola DSM 19980</name>
    <dbReference type="NCBI Taxonomy" id="1121942"/>
    <lineage>
        <taxon>Bacteria</taxon>
        <taxon>Pseudomonadati</taxon>
        <taxon>Pseudomonadota</taxon>
        <taxon>Gammaproteobacteria</taxon>
        <taxon>Oceanospirillales</taxon>
        <taxon>Halomonadaceae</taxon>
        <taxon>Modicisalibacter</taxon>
    </lineage>
</organism>
<dbReference type="EMBL" id="FQUJ01000007">
    <property type="protein sequence ID" value="SHF11838.1"/>
    <property type="molecule type" value="Genomic_DNA"/>
</dbReference>
<reference evidence="1 2" key="1">
    <citation type="submission" date="2016-11" db="EMBL/GenBank/DDBJ databases">
        <authorList>
            <person name="Jaros S."/>
            <person name="Januszkiewicz K."/>
            <person name="Wedrychowicz H."/>
        </authorList>
    </citation>
    <scope>NUCLEOTIDE SEQUENCE [LARGE SCALE GENOMIC DNA]</scope>
    <source>
        <strain evidence="1 2">DSM 19980</strain>
    </source>
</reference>
<dbReference type="AlphaFoldDB" id="A0A1M4Z1K7"/>
<dbReference type="STRING" id="1121942.SAMN02745148_01826"/>
<protein>
    <submittedName>
        <fullName evidence="1">Uncharacterized protein</fullName>
    </submittedName>
</protein>
<accession>A0A1M4Z1K7</accession>